<keyword evidence="1" id="KW-0472">Membrane</keyword>
<gene>
    <name evidence="2" type="ORF">D0Y65_006182</name>
</gene>
<dbReference type="AlphaFoldDB" id="A0A445L846"/>
<dbReference type="Proteomes" id="UP000289340">
    <property type="component" value="Chromosome 3"/>
</dbReference>
<evidence type="ECO:0000313" key="2">
    <source>
        <dbReference type="EMBL" id="RZC19259.1"/>
    </source>
</evidence>
<proteinExistence type="predicted"/>
<sequence>VVMVSLAAVPLGYSSASTATFTSSSFGFTFLFLHRNTLTLRTLSGFHKSTKQGQHILFLLLVVLDRTKDSDICAPSC</sequence>
<keyword evidence="3" id="KW-1185">Reference proteome</keyword>
<name>A0A445L846_GLYSO</name>
<protein>
    <submittedName>
        <fullName evidence="2">Uncharacterized protein</fullName>
    </submittedName>
</protein>
<feature type="transmembrane region" description="Helical" evidence="1">
    <location>
        <begin position="12"/>
        <end position="33"/>
    </location>
</feature>
<feature type="non-terminal residue" evidence="2">
    <location>
        <position position="1"/>
    </location>
</feature>
<evidence type="ECO:0000313" key="3">
    <source>
        <dbReference type="Proteomes" id="UP000289340"/>
    </source>
</evidence>
<keyword evidence="1" id="KW-1133">Transmembrane helix</keyword>
<reference evidence="2 3" key="1">
    <citation type="submission" date="2018-09" db="EMBL/GenBank/DDBJ databases">
        <title>A high-quality reference genome of wild soybean provides a powerful tool to mine soybean genomes.</title>
        <authorList>
            <person name="Xie M."/>
            <person name="Chung C.Y.L."/>
            <person name="Li M.-W."/>
            <person name="Wong F.-L."/>
            <person name="Chan T.-F."/>
            <person name="Lam H.-M."/>
        </authorList>
    </citation>
    <scope>NUCLEOTIDE SEQUENCE [LARGE SCALE GENOMIC DNA]</scope>
    <source>
        <strain evidence="3">cv. W05</strain>
        <tissue evidence="2">Hypocotyl of etiolated seedlings</tissue>
    </source>
</reference>
<dbReference type="EMBL" id="QZWG01000003">
    <property type="protein sequence ID" value="RZC19259.1"/>
    <property type="molecule type" value="Genomic_DNA"/>
</dbReference>
<accession>A0A445L846</accession>
<evidence type="ECO:0000256" key="1">
    <source>
        <dbReference type="SAM" id="Phobius"/>
    </source>
</evidence>
<comment type="caution">
    <text evidence="2">The sequence shown here is derived from an EMBL/GenBank/DDBJ whole genome shotgun (WGS) entry which is preliminary data.</text>
</comment>
<keyword evidence="1" id="KW-0812">Transmembrane</keyword>
<organism evidence="2 3">
    <name type="scientific">Glycine soja</name>
    <name type="common">Wild soybean</name>
    <dbReference type="NCBI Taxonomy" id="3848"/>
    <lineage>
        <taxon>Eukaryota</taxon>
        <taxon>Viridiplantae</taxon>
        <taxon>Streptophyta</taxon>
        <taxon>Embryophyta</taxon>
        <taxon>Tracheophyta</taxon>
        <taxon>Spermatophyta</taxon>
        <taxon>Magnoliopsida</taxon>
        <taxon>eudicotyledons</taxon>
        <taxon>Gunneridae</taxon>
        <taxon>Pentapetalae</taxon>
        <taxon>rosids</taxon>
        <taxon>fabids</taxon>
        <taxon>Fabales</taxon>
        <taxon>Fabaceae</taxon>
        <taxon>Papilionoideae</taxon>
        <taxon>50 kb inversion clade</taxon>
        <taxon>NPAAA clade</taxon>
        <taxon>indigoferoid/millettioid clade</taxon>
        <taxon>Phaseoleae</taxon>
        <taxon>Glycine</taxon>
        <taxon>Glycine subgen. Soja</taxon>
    </lineage>
</organism>